<dbReference type="AlphaFoldDB" id="A0A8S1NRF5"/>
<keyword evidence="2" id="KW-0378">Hydrolase</keyword>
<evidence type="ECO:0000313" key="9">
    <source>
        <dbReference type="Proteomes" id="UP000688137"/>
    </source>
</evidence>
<comment type="caution">
    <text evidence="8">The sequence shown here is derived from an EMBL/GenBank/DDBJ whole genome shotgun (WGS) entry which is preliminary data.</text>
</comment>
<evidence type="ECO:0000259" key="7">
    <source>
        <dbReference type="PROSITE" id="PS50056"/>
    </source>
</evidence>
<comment type="catalytic activity">
    <reaction evidence="5">
        <text>O-phospho-L-threonyl-[protein] + H2O = L-threonyl-[protein] + phosphate</text>
        <dbReference type="Rhea" id="RHEA:47004"/>
        <dbReference type="Rhea" id="RHEA-COMP:11060"/>
        <dbReference type="Rhea" id="RHEA-COMP:11605"/>
        <dbReference type="ChEBI" id="CHEBI:15377"/>
        <dbReference type="ChEBI" id="CHEBI:30013"/>
        <dbReference type="ChEBI" id="CHEBI:43474"/>
        <dbReference type="ChEBI" id="CHEBI:61977"/>
        <dbReference type="EC" id="3.1.3.16"/>
    </reaction>
</comment>
<organism evidence="8 9">
    <name type="scientific">Paramecium primaurelia</name>
    <dbReference type="NCBI Taxonomy" id="5886"/>
    <lineage>
        <taxon>Eukaryota</taxon>
        <taxon>Sar</taxon>
        <taxon>Alveolata</taxon>
        <taxon>Ciliophora</taxon>
        <taxon>Intramacronucleata</taxon>
        <taxon>Oligohymenophorea</taxon>
        <taxon>Peniculida</taxon>
        <taxon>Parameciidae</taxon>
        <taxon>Paramecium</taxon>
    </lineage>
</organism>
<dbReference type="PANTHER" id="PTHR45948">
    <property type="entry name" value="DUAL SPECIFICITY PROTEIN PHOSPHATASE DDB_G0269404-RELATED"/>
    <property type="match status" value="1"/>
</dbReference>
<dbReference type="InterPro" id="IPR000340">
    <property type="entry name" value="Dual-sp_phosphatase_cat-dom"/>
</dbReference>
<evidence type="ECO:0000256" key="4">
    <source>
        <dbReference type="ARBA" id="ARBA00047761"/>
    </source>
</evidence>
<evidence type="ECO:0000256" key="5">
    <source>
        <dbReference type="ARBA" id="ARBA00048336"/>
    </source>
</evidence>
<reference evidence="8" key="1">
    <citation type="submission" date="2021-01" db="EMBL/GenBank/DDBJ databases">
        <authorList>
            <consortium name="Genoscope - CEA"/>
            <person name="William W."/>
        </authorList>
    </citation>
    <scope>NUCLEOTIDE SEQUENCE</scope>
</reference>
<keyword evidence="3" id="KW-0904">Protein phosphatase</keyword>
<feature type="domain" description="Tyrosine specific protein phosphatases" evidence="7">
    <location>
        <begin position="61"/>
        <end position="119"/>
    </location>
</feature>
<sequence>MSEIVPHVYLSSIVYAKDLYWLKKKKISNILIIGQLQKYFPLKFQYKCIIIEDKPENDISQYFEECIQYIDQVIAQNKNILVHCYGGQSRSVSIIIAYIMRKLSIDLEKALNFVKERHPRAEPNYGFLNQLKTFK</sequence>
<evidence type="ECO:0008006" key="10">
    <source>
        <dbReference type="Google" id="ProtNLM"/>
    </source>
</evidence>
<dbReference type="GO" id="GO:0004725">
    <property type="term" value="F:protein tyrosine phosphatase activity"/>
    <property type="evidence" value="ECO:0007669"/>
    <property type="project" value="TreeGrafter"/>
</dbReference>
<dbReference type="Proteomes" id="UP000688137">
    <property type="component" value="Unassembled WGS sequence"/>
</dbReference>
<comment type="catalytic activity">
    <reaction evidence="4">
        <text>O-phospho-L-seryl-[protein] + H2O = L-seryl-[protein] + phosphate</text>
        <dbReference type="Rhea" id="RHEA:20629"/>
        <dbReference type="Rhea" id="RHEA-COMP:9863"/>
        <dbReference type="Rhea" id="RHEA-COMP:11604"/>
        <dbReference type="ChEBI" id="CHEBI:15377"/>
        <dbReference type="ChEBI" id="CHEBI:29999"/>
        <dbReference type="ChEBI" id="CHEBI:43474"/>
        <dbReference type="ChEBI" id="CHEBI:83421"/>
        <dbReference type="EC" id="3.1.3.16"/>
    </reaction>
</comment>
<dbReference type="OMA" id="ECIQYID"/>
<keyword evidence="9" id="KW-1185">Reference proteome</keyword>
<dbReference type="InterPro" id="IPR020422">
    <property type="entry name" value="TYR_PHOSPHATASE_DUAL_dom"/>
</dbReference>
<evidence type="ECO:0000259" key="6">
    <source>
        <dbReference type="PROSITE" id="PS50054"/>
    </source>
</evidence>
<dbReference type="PROSITE" id="PS50054">
    <property type="entry name" value="TYR_PHOSPHATASE_DUAL"/>
    <property type="match status" value="1"/>
</dbReference>
<comment type="similarity">
    <text evidence="1">Belongs to the protein-tyrosine phosphatase family. Non-receptor class dual specificity subfamily.</text>
</comment>
<dbReference type="GO" id="GO:0007165">
    <property type="term" value="P:signal transduction"/>
    <property type="evidence" value="ECO:0007669"/>
    <property type="project" value="TreeGrafter"/>
</dbReference>
<proteinExistence type="inferred from homology"/>
<dbReference type="EMBL" id="CAJJDM010000093">
    <property type="protein sequence ID" value="CAD8092183.1"/>
    <property type="molecule type" value="Genomic_DNA"/>
</dbReference>
<feature type="domain" description="Tyrosine-protein phosphatase" evidence="6">
    <location>
        <begin position="1"/>
        <end position="135"/>
    </location>
</feature>
<dbReference type="PROSITE" id="PS50056">
    <property type="entry name" value="TYR_PHOSPHATASE_2"/>
    <property type="match status" value="1"/>
</dbReference>
<gene>
    <name evidence="8" type="ORF">PPRIM_AZ9-3.1.T0900033</name>
</gene>
<evidence type="ECO:0000256" key="3">
    <source>
        <dbReference type="ARBA" id="ARBA00022912"/>
    </source>
</evidence>
<dbReference type="GO" id="GO:0005829">
    <property type="term" value="C:cytosol"/>
    <property type="evidence" value="ECO:0007669"/>
    <property type="project" value="TreeGrafter"/>
</dbReference>
<dbReference type="PANTHER" id="PTHR45948:SF2">
    <property type="entry name" value="DUAL SPECIFICITY PROTEIN PHOSPHATASE"/>
    <property type="match status" value="1"/>
</dbReference>
<evidence type="ECO:0000256" key="2">
    <source>
        <dbReference type="ARBA" id="ARBA00022801"/>
    </source>
</evidence>
<dbReference type="Pfam" id="PF00782">
    <property type="entry name" value="DSPc"/>
    <property type="match status" value="1"/>
</dbReference>
<name>A0A8S1NRF5_PARPR</name>
<dbReference type="CDD" id="cd14498">
    <property type="entry name" value="DSP"/>
    <property type="match status" value="1"/>
</dbReference>
<dbReference type="InterPro" id="IPR000387">
    <property type="entry name" value="Tyr_Pase_dom"/>
</dbReference>
<dbReference type="GO" id="GO:0004722">
    <property type="term" value="F:protein serine/threonine phosphatase activity"/>
    <property type="evidence" value="ECO:0007669"/>
    <property type="project" value="UniProtKB-EC"/>
</dbReference>
<dbReference type="SMART" id="SM00195">
    <property type="entry name" value="DSPc"/>
    <property type="match status" value="1"/>
</dbReference>
<protein>
    <recommendedName>
        <fullName evidence="10">Protein-tyrosine-phosphatase</fullName>
    </recommendedName>
</protein>
<evidence type="ECO:0000256" key="1">
    <source>
        <dbReference type="ARBA" id="ARBA00008601"/>
    </source>
</evidence>
<accession>A0A8S1NRF5</accession>
<evidence type="ECO:0000313" key="8">
    <source>
        <dbReference type="EMBL" id="CAD8092183.1"/>
    </source>
</evidence>